<evidence type="ECO:0000313" key="2">
    <source>
        <dbReference type="Proteomes" id="UP001575622"/>
    </source>
</evidence>
<dbReference type="RefSeq" id="WP_373956980.1">
    <property type="nucleotide sequence ID" value="NZ_JBHDLN010000029.1"/>
</dbReference>
<protein>
    <submittedName>
        <fullName evidence="1">Uncharacterized protein</fullName>
    </submittedName>
</protein>
<proteinExistence type="predicted"/>
<accession>A0ABV4VBQ5</accession>
<sequence length="315" mass="36619">MIVNSVIIEKIEYDGTLKTVQLTSDYTGQLIIAFPDEYTDKRSGPFYFQNRQYDKVFRKMARANGSRRLDPRHFQRNELLTQLRIPWRNIPTERNEFSYYALSLPEYAIPLEVVISNPHTKSRMKKAVIKDKQKKCYVIYIECRSRFGVFSFDLDCTFKNARRQEFDKYQYSDDDLIEDVYAHYDAWEALASDNERDQVNIYMEGNNVEIYTVQQAAAVGRNAQANNTHMSQIKQDQQRLEPEKILESLVKLREEMMKLANSPEQVIDVAKIAEAEIAVNEGDIPKAKNILSTVGKWTYDIATKLGVALVVEQLK</sequence>
<dbReference type="EMBL" id="JBHDLN010000029">
    <property type="protein sequence ID" value="MFB0847082.1"/>
    <property type="molecule type" value="Genomic_DNA"/>
</dbReference>
<gene>
    <name evidence="1" type="ORF">ACEU3E_33420</name>
</gene>
<organism evidence="1 2">
    <name type="scientific">Paenibacillus oleatilyticus</name>
    <dbReference type="NCBI Taxonomy" id="2594886"/>
    <lineage>
        <taxon>Bacteria</taxon>
        <taxon>Bacillati</taxon>
        <taxon>Bacillota</taxon>
        <taxon>Bacilli</taxon>
        <taxon>Bacillales</taxon>
        <taxon>Paenibacillaceae</taxon>
        <taxon>Paenibacillus</taxon>
    </lineage>
</organism>
<comment type="caution">
    <text evidence="1">The sequence shown here is derived from an EMBL/GenBank/DDBJ whole genome shotgun (WGS) entry which is preliminary data.</text>
</comment>
<keyword evidence="2" id="KW-1185">Reference proteome</keyword>
<dbReference type="Proteomes" id="UP001575622">
    <property type="component" value="Unassembled WGS sequence"/>
</dbReference>
<name>A0ABV4VBQ5_9BACL</name>
<reference evidence="1 2" key="1">
    <citation type="submission" date="2024-09" db="EMBL/GenBank/DDBJ databases">
        <authorList>
            <person name="Makale K.P.P."/>
            <person name="Makhzoum A."/>
            <person name="Rantong G."/>
            <person name="Rahube T.O."/>
        </authorList>
    </citation>
    <scope>NUCLEOTIDE SEQUENCE [LARGE SCALE GENOMIC DNA]</scope>
    <source>
        <strain evidence="1 2">KM_D13</strain>
    </source>
</reference>
<evidence type="ECO:0000313" key="1">
    <source>
        <dbReference type="EMBL" id="MFB0847082.1"/>
    </source>
</evidence>